<reference evidence="10 11" key="1">
    <citation type="journal article" date="2024" name="G3 (Bethesda)">
        <title>Genome assembly of Hibiscus sabdariffa L. provides insights into metabolisms of medicinal natural products.</title>
        <authorList>
            <person name="Kim T."/>
        </authorList>
    </citation>
    <scope>NUCLEOTIDE SEQUENCE [LARGE SCALE GENOMIC DNA]</scope>
    <source>
        <strain evidence="10">TK-2024</strain>
        <tissue evidence="10">Old leaves</tissue>
    </source>
</reference>
<keyword evidence="3 8" id="KW-0812">Transmembrane</keyword>
<dbReference type="Gene3D" id="1.20.1560.10">
    <property type="entry name" value="ABC transporter type 1, transmembrane domain"/>
    <property type="match status" value="1"/>
</dbReference>
<evidence type="ECO:0000256" key="2">
    <source>
        <dbReference type="ARBA" id="ARBA00022448"/>
    </source>
</evidence>
<accession>A0ABR2RI90</accession>
<evidence type="ECO:0000256" key="1">
    <source>
        <dbReference type="ARBA" id="ARBA00007577"/>
    </source>
</evidence>
<evidence type="ECO:0000256" key="5">
    <source>
        <dbReference type="ARBA" id="ARBA00022989"/>
    </source>
</evidence>
<keyword evidence="5 8" id="KW-1133">Transmembrane helix</keyword>
<comment type="similarity">
    <text evidence="1">Belongs to the ABC transporter superfamily. ABCB family. Multidrug resistance exporter (TC 3.A.1.201) subfamily.</text>
</comment>
<feature type="transmembrane region" description="Helical" evidence="8">
    <location>
        <begin position="188"/>
        <end position="207"/>
    </location>
</feature>
<dbReference type="Pfam" id="PF00664">
    <property type="entry name" value="ABC_membrane"/>
    <property type="match status" value="1"/>
</dbReference>
<dbReference type="PANTHER" id="PTHR45136:SF2">
    <property type="entry name" value="ABC TRANSPORTER DOMAIN-CONTAINING PROTEIN"/>
    <property type="match status" value="1"/>
</dbReference>
<dbReference type="EMBL" id="JBBPBN010000022">
    <property type="protein sequence ID" value="KAK9012544.1"/>
    <property type="molecule type" value="Genomic_DNA"/>
</dbReference>
<proteinExistence type="inferred from homology"/>
<sequence>MEDKKTMSSNDVNKGKHGYIRSIFMHADGVDMLFMVACFIGAVADGSSPPLMMYLVGRKFNKVRGAVSASSLDLLTHNVNKVALYMIFIACGGCVGCFLKGYYWTRTSERQAARMRTRYLKAVLRQDVGYFDLNETSTAEVVTIVSNDTLIIQDVISEKVPSLITAGATFIGSSIISFLILWRLALAIFPFIILLVVPALIYGRILLSLARKSRVEYNKANTIAEQAISSIRTVYAFVGENKTTTEYSAALQGSLKLGLRQGLAKGLAIGSNDIAFAIWDFIIYYGSRMVMYHGAKGGTIFTVGICTAMGAQ</sequence>
<dbReference type="InterPro" id="IPR036640">
    <property type="entry name" value="ABC1_TM_sf"/>
</dbReference>
<dbReference type="Proteomes" id="UP001396334">
    <property type="component" value="Unassembled WGS sequence"/>
</dbReference>
<name>A0ABR2RI90_9ROSI</name>
<organism evidence="10 11">
    <name type="scientific">Hibiscus sabdariffa</name>
    <name type="common">roselle</name>
    <dbReference type="NCBI Taxonomy" id="183260"/>
    <lineage>
        <taxon>Eukaryota</taxon>
        <taxon>Viridiplantae</taxon>
        <taxon>Streptophyta</taxon>
        <taxon>Embryophyta</taxon>
        <taxon>Tracheophyta</taxon>
        <taxon>Spermatophyta</taxon>
        <taxon>Magnoliopsida</taxon>
        <taxon>eudicotyledons</taxon>
        <taxon>Gunneridae</taxon>
        <taxon>Pentapetalae</taxon>
        <taxon>rosids</taxon>
        <taxon>malvids</taxon>
        <taxon>Malvales</taxon>
        <taxon>Malvaceae</taxon>
        <taxon>Malvoideae</taxon>
        <taxon>Hibiscus</taxon>
    </lineage>
</organism>
<evidence type="ECO:0000256" key="6">
    <source>
        <dbReference type="ARBA" id="ARBA00023136"/>
    </source>
</evidence>
<dbReference type="InterPro" id="IPR011527">
    <property type="entry name" value="ABC1_TM_dom"/>
</dbReference>
<evidence type="ECO:0000256" key="4">
    <source>
        <dbReference type="ARBA" id="ARBA00022737"/>
    </source>
</evidence>
<dbReference type="CDD" id="cd18577">
    <property type="entry name" value="ABC_6TM_Pgp_ABCB1_D1_like"/>
    <property type="match status" value="1"/>
</dbReference>
<keyword evidence="4" id="KW-0677">Repeat</keyword>
<keyword evidence="7" id="KW-0325">Glycoprotein</keyword>
<evidence type="ECO:0000313" key="10">
    <source>
        <dbReference type="EMBL" id="KAK9012544.1"/>
    </source>
</evidence>
<keyword evidence="6 8" id="KW-0472">Membrane</keyword>
<evidence type="ECO:0000259" key="9">
    <source>
        <dbReference type="PROSITE" id="PS50929"/>
    </source>
</evidence>
<evidence type="ECO:0000256" key="7">
    <source>
        <dbReference type="ARBA" id="ARBA00023180"/>
    </source>
</evidence>
<feature type="domain" description="ABC transmembrane type-1" evidence="9">
    <location>
        <begin position="33"/>
        <end position="312"/>
    </location>
</feature>
<feature type="transmembrane region" description="Helical" evidence="8">
    <location>
        <begin position="163"/>
        <end position="182"/>
    </location>
</feature>
<keyword evidence="2" id="KW-0813">Transport</keyword>
<protein>
    <recommendedName>
        <fullName evidence="9">ABC transmembrane type-1 domain-containing protein</fullName>
    </recommendedName>
</protein>
<dbReference type="PROSITE" id="PS50929">
    <property type="entry name" value="ABC_TM1F"/>
    <property type="match status" value="1"/>
</dbReference>
<evidence type="ECO:0000256" key="3">
    <source>
        <dbReference type="ARBA" id="ARBA00022692"/>
    </source>
</evidence>
<dbReference type="PANTHER" id="PTHR45136">
    <property type="entry name" value="ABC TRANSPORTER DOMAIN-CONTAINING PROTEIN"/>
    <property type="match status" value="1"/>
</dbReference>
<feature type="transmembrane region" description="Helical" evidence="8">
    <location>
        <begin position="23"/>
        <end position="44"/>
    </location>
</feature>
<evidence type="ECO:0000256" key="8">
    <source>
        <dbReference type="SAM" id="Phobius"/>
    </source>
</evidence>
<keyword evidence="11" id="KW-1185">Reference proteome</keyword>
<comment type="caution">
    <text evidence="10">The sequence shown here is derived from an EMBL/GenBank/DDBJ whole genome shotgun (WGS) entry which is preliminary data.</text>
</comment>
<evidence type="ECO:0000313" key="11">
    <source>
        <dbReference type="Proteomes" id="UP001396334"/>
    </source>
</evidence>
<dbReference type="SUPFAM" id="SSF90123">
    <property type="entry name" value="ABC transporter transmembrane region"/>
    <property type="match status" value="1"/>
</dbReference>
<gene>
    <name evidence="10" type="ORF">V6N11_040589</name>
</gene>
<feature type="transmembrane region" description="Helical" evidence="8">
    <location>
        <begin position="82"/>
        <end position="105"/>
    </location>
</feature>